<feature type="region of interest" description="Disordered" evidence="1">
    <location>
        <begin position="335"/>
        <end position="354"/>
    </location>
</feature>
<feature type="compositionally biased region" description="Pro residues" evidence="1">
    <location>
        <begin position="338"/>
        <end position="354"/>
    </location>
</feature>
<dbReference type="PANTHER" id="PTHR46670">
    <property type="entry name" value="ENDO/EXONUCLEASE/PHOSPHATASE DOMAIN-CONTAINING PROTEIN"/>
    <property type="match status" value="1"/>
</dbReference>
<name>A0AAV2JBZ2_KNICA</name>
<dbReference type="PANTHER" id="PTHR46670:SF3">
    <property type="entry name" value="ENDONUCLEASE_EXONUCLEASE_PHOSPHATASE DOMAIN-CONTAINING PROTEIN"/>
    <property type="match status" value="1"/>
</dbReference>
<feature type="region of interest" description="Disordered" evidence="1">
    <location>
        <begin position="198"/>
        <end position="219"/>
    </location>
</feature>
<evidence type="ECO:0000313" key="4">
    <source>
        <dbReference type="Proteomes" id="UP001497482"/>
    </source>
</evidence>
<dbReference type="Gene3D" id="3.60.10.10">
    <property type="entry name" value="Endonuclease/exonuclease/phosphatase"/>
    <property type="match status" value="1"/>
</dbReference>
<dbReference type="Pfam" id="PF14529">
    <property type="entry name" value="Exo_endo_phos_2"/>
    <property type="match status" value="1"/>
</dbReference>
<dbReference type="InterPro" id="IPR005135">
    <property type="entry name" value="Endo/exonuclease/phosphatase"/>
</dbReference>
<feature type="domain" description="Endonuclease/exonuclease/phosphatase" evidence="2">
    <location>
        <begin position="68"/>
        <end position="168"/>
    </location>
</feature>
<dbReference type="EMBL" id="OZ035833">
    <property type="protein sequence ID" value="CAL1574308.1"/>
    <property type="molecule type" value="Genomic_DNA"/>
</dbReference>
<reference evidence="3 4" key="1">
    <citation type="submission" date="2024-04" db="EMBL/GenBank/DDBJ databases">
        <authorList>
            <person name="Waldvogel A.-M."/>
            <person name="Schoenle A."/>
        </authorList>
    </citation>
    <scope>NUCLEOTIDE SEQUENCE [LARGE SCALE GENOMIC DNA]</scope>
</reference>
<dbReference type="Proteomes" id="UP001497482">
    <property type="component" value="Chromosome 11"/>
</dbReference>
<dbReference type="SUPFAM" id="SSF56219">
    <property type="entry name" value="DNase I-like"/>
    <property type="match status" value="1"/>
</dbReference>
<evidence type="ECO:0000256" key="1">
    <source>
        <dbReference type="SAM" id="MobiDB-lite"/>
    </source>
</evidence>
<dbReference type="AlphaFoldDB" id="A0AAV2JBZ2"/>
<gene>
    <name evidence="3" type="ORF">KC01_LOCUS6043</name>
</gene>
<dbReference type="GO" id="GO:0003824">
    <property type="term" value="F:catalytic activity"/>
    <property type="evidence" value="ECO:0007669"/>
    <property type="project" value="InterPro"/>
</dbReference>
<protein>
    <recommendedName>
        <fullName evidence="2">Endonuclease/exonuclease/phosphatase domain-containing protein</fullName>
    </recommendedName>
</protein>
<proteinExistence type="predicted"/>
<sequence>MDYLTLNQTTPPGYSYLDNPRPERRGGDIAVIFQYNLNLCPISIPATTSFEHLVFRLSGSQSPIVGIIYRPPKTCTSFLSDFTDFYTQLSSISPSVLLLGDFNIHVDNPHSKFTADFLDILNCLNLTQYVNSPTHSHGHILDLICSSASLSIDYITLTDLTLSDHLAVTVDIAIPSQTPKQTRKITYRKPLSPTTFASSVTTTLSSSPHPRPDSSTSELVDHHNQILSSCLNQFAPLKTATVSFSTSAPWYTPDLHNLKKKRRQLERLHAKTGLTVHAEACKYFTNTYNTALKSARSDYFSQLIRSNSSNSRTLALPLTISPLKPIPLSTYPEITGFPPSPCSQQPTPPSSSLT</sequence>
<evidence type="ECO:0000313" key="3">
    <source>
        <dbReference type="EMBL" id="CAL1574308.1"/>
    </source>
</evidence>
<accession>A0AAV2JBZ2</accession>
<dbReference type="InterPro" id="IPR036691">
    <property type="entry name" value="Endo/exonu/phosph_ase_sf"/>
</dbReference>
<feature type="compositionally biased region" description="Polar residues" evidence="1">
    <location>
        <begin position="198"/>
        <end position="218"/>
    </location>
</feature>
<evidence type="ECO:0000259" key="2">
    <source>
        <dbReference type="Pfam" id="PF14529"/>
    </source>
</evidence>
<keyword evidence="4" id="KW-1185">Reference proteome</keyword>
<organism evidence="3 4">
    <name type="scientific">Knipowitschia caucasica</name>
    <name type="common">Caucasian dwarf goby</name>
    <name type="synonym">Pomatoschistus caucasicus</name>
    <dbReference type="NCBI Taxonomy" id="637954"/>
    <lineage>
        <taxon>Eukaryota</taxon>
        <taxon>Metazoa</taxon>
        <taxon>Chordata</taxon>
        <taxon>Craniata</taxon>
        <taxon>Vertebrata</taxon>
        <taxon>Euteleostomi</taxon>
        <taxon>Actinopterygii</taxon>
        <taxon>Neopterygii</taxon>
        <taxon>Teleostei</taxon>
        <taxon>Neoteleostei</taxon>
        <taxon>Acanthomorphata</taxon>
        <taxon>Gobiaria</taxon>
        <taxon>Gobiiformes</taxon>
        <taxon>Gobioidei</taxon>
        <taxon>Gobiidae</taxon>
        <taxon>Gobiinae</taxon>
        <taxon>Knipowitschia</taxon>
    </lineage>
</organism>